<organism evidence="1 2">
    <name type="scientific">Streptomyces galilaeus</name>
    <dbReference type="NCBI Taxonomy" id="33899"/>
    <lineage>
        <taxon>Bacteria</taxon>
        <taxon>Bacillati</taxon>
        <taxon>Actinomycetota</taxon>
        <taxon>Actinomycetes</taxon>
        <taxon>Kitasatosporales</taxon>
        <taxon>Streptomycetaceae</taxon>
        <taxon>Streptomyces</taxon>
    </lineage>
</organism>
<gene>
    <name evidence="1" type="ORF">ACKI1S_42465</name>
</gene>
<reference evidence="1 2" key="1">
    <citation type="submission" date="2024-12" db="EMBL/GenBank/DDBJ databases">
        <title>Forecasting of Potato common scab and diversities of Pathogenic streptomyces spp. in china.</title>
        <authorList>
            <person name="Handique U."/>
            <person name="Wu J."/>
        </authorList>
    </citation>
    <scope>NUCLEOTIDE SEQUENCE [LARGE SCALE GENOMIC DNA]</scope>
    <source>
        <strain evidence="1 2">ZRIMU1585</strain>
    </source>
</reference>
<proteinExistence type="predicted"/>
<dbReference type="RefSeq" id="WP_409096860.1">
    <property type="nucleotide sequence ID" value="NZ_JBJVND010000044.1"/>
</dbReference>
<comment type="caution">
    <text evidence="1">The sequence shown here is derived from an EMBL/GenBank/DDBJ whole genome shotgun (WGS) entry which is preliminary data.</text>
</comment>
<keyword evidence="2" id="KW-1185">Reference proteome</keyword>
<name>A0ABW9IXX3_STRGJ</name>
<accession>A0ABW9IXX3</accession>
<dbReference type="Proteomes" id="UP001631993">
    <property type="component" value="Unassembled WGS sequence"/>
</dbReference>
<sequence>MAVYPNLWAGQRATADLLTSMLPLHAAKASATSRASTIAISADPDLQLPVVANAQYLIHFYFRISGLAAADMDIQFTTPALCTGSYGVTGRLAGASAADTDARTSTRIAFNVETQYSTPSTAAAQINHGAGRLITGANAGTFSVDWAQTVSSATASVMESDSWLMLKRIA</sequence>
<dbReference type="EMBL" id="JBJVNE010000032">
    <property type="protein sequence ID" value="MFM9652752.1"/>
    <property type="molecule type" value="Genomic_DNA"/>
</dbReference>
<evidence type="ECO:0000313" key="1">
    <source>
        <dbReference type="EMBL" id="MFM9652752.1"/>
    </source>
</evidence>
<evidence type="ECO:0000313" key="2">
    <source>
        <dbReference type="Proteomes" id="UP001631993"/>
    </source>
</evidence>
<protein>
    <submittedName>
        <fullName evidence="1">Uncharacterized protein</fullName>
    </submittedName>
</protein>